<protein>
    <submittedName>
        <fullName evidence="2">Uncharacterized protein</fullName>
    </submittedName>
</protein>
<gene>
    <name evidence="2" type="ORF">Acr_00g0101480</name>
</gene>
<dbReference type="AlphaFoldDB" id="A0A7J0E048"/>
<keyword evidence="3" id="KW-1185">Reference proteome</keyword>
<dbReference type="EMBL" id="BJWL01000466">
    <property type="protein sequence ID" value="GFS46319.1"/>
    <property type="molecule type" value="Genomic_DNA"/>
</dbReference>
<feature type="region of interest" description="Disordered" evidence="1">
    <location>
        <begin position="1"/>
        <end position="37"/>
    </location>
</feature>
<evidence type="ECO:0000313" key="2">
    <source>
        <dbReference type="EMBL" id="GFS46319.1"/>
    </source>
</evidence>
<proteinExistence type="predicted"/>
<dbReference type="Proteomes" id="UP000585474">
    <property type="component" value="Unassembled WGS sequence"/>
</dbReference>
<comment type="caution">
    <text evidence="2">The sequence shown here is derived from an EMBL/GenBank/DDBJ whole genome shotgun (WGS) entry which is preliminary data.</text>
</comment>
<evidence type="ECO:0000313" key="3">
    <source>
        <dbReference type="Proteomes" id="UP000585474"/>
    </source>
</evidence>
<feature type="compositionally biased region" description="Basic and acidic residues" evidence="1">
    <location>
        <begin position="1"/>
        <end position="11"/>
    </location>
</feature>
<sequence>MMKRLFSRDPGDSSPQPSLESRPPQPAVTGPARPIRPVYCDENGKFRMDPEAVARATARQGPNRPSLRLRPCSPRQELYTQSGSTLFPLLEVVNCSGIRFLF</sequence>
<reference evidence="3" key="1">
    <citation type="submission" date="2019-07" db="EMBL/GenBank/DDBJ databases">
        <title>De Novo Assembly of kiwifruit Actinidia rufa.</title>
        <authorList>
            <person name="Sugita-Konishi S."/>
            <person name="Sato K."/>
            <person name="Mori E."/>
            <person name="Abe Y."/>
            <person name="Kisaki G."/>
            <person name="Hamano K."/>
            <person name="Suezawa K."/>
            <person name="Otani M."/>
            <person name="Fukuda T."/>
            <person name="Manabe T."/>
            <person name="Gomi K."/>
            <person name="Tabuchi M."/>
            <person name="Akimitsu K."/>
            <person name="Kataoka I."/>
        </authorList>
    </citation>
    <scope>NUCLEOTIDE SEQUENCE [LARGE SCALE GENOMIC DNA]</scope>
    <source>
        <strain evidence="3">cv. Fuchu</strain>
    </source>
</reference>
<evidence type="ECO:0000256" key="1">
    <source>
        <dbReference type="SAM" id="MobiDB-lite"/>
    </source>
</evidence>
<accession>A0A7J0E048</accession>
<organism evidence="2 3">
    <name type="scientific">Actinidia rufa</name>
    <dbReference type="NCBI Taxonomy" id="165716"/>
    <lineage>
        <taxon>Eukaryota</taxon>
        <taxon>Viridiplantae</taxon>
        <taxon>Streptophyta</taxon>
        <taxon>Embryophyta</taxon>
        <taxon>Tracheophyta</taxon>
        <taxon>Spermatophyta</taxon>
        <taxon>Magnoliopsida</taxon>
        <taxon>eudicotyledons</taxon>
        <taxon>Gunneridae</taxon>
        <taxon>Pentapetalae</taxon>
        <taxon>asterids</taxon>
        <taxon>Ericales</taxon>
        <taxon>Actinidiaceae</taxon>
        <taxon>Actinidia</taxon>
    </lineage>
</organism>
<name>A0A7J0E048_9ERIC</name>